<evidence type="ECO:0000313" key="7">
    <source>
        <dbReference type="EMBL" id="OTA05209.1"/>
    </source>
</evidence>
<dbReference type="OrthoDB" id="295274at2759"/>
<dbReference type="InterPro" id="IPR004827">
    <property type="entry name" value="bZIP"/>
</dbReference>
<dbReference type="Proteomes" id="UP000219286">
    <property type="component" value="Unassembled WGS sequence"/>
</dbReference>
<dbReference type="InterPro" id="IPR046347">
    <property type="entry name" value="bZIP_sf"/>
</dbReference>
<comment type="caution">
    <text evidence="7">The sequence shown here is derived from an EMBL/GenBank/DDBJ whole genome shotgun (WGS) entry which is preliminary data.</text>
</comment>
<organism evidence="7 8">
    <name type="scientific">Trichoderma parareesei</name>
    <name type="common">Filamentous fungus</name>
    <dbReference type="NCBI Taxonomy" id="858221"/>
    <lineage>
        <taxon>Eukaryota</taxon>
        <taxon>Fungi</taxon>
        <taxon>Dikarya</taxon>
        <taxon>Ascomycota</taxon>
        <taxon>Pezizomycotina</taxon>
        <taxon>Sordariomycetes</taxon>
        <taxon>Hypocreomycetidae</taxon>
        <taxon>Hypocreales</taxon>
        <taxon>Hypocreaceae</taxon>
        <taxon>Trichoderma</taxon>
    </lineage>
</organism>
<protein>
    <recommendedName>
        <fullName evidence="6">BZIP domain-containing protein</fullName>
    </recommendedName>
</protein>
<name>A0A2H2ZDX4_TRIPA</name>
<keyword evidence="2" id="KW-0805">Transcription regulation</keyword>
<dbReference type="AlphaFoldDB" id="A0A2H2ZDX4"/>
<evidence type="ECO:0000256" key="5">
    <source>
        <dbReference type="SAM" id="MobiDB-lite"/>
    </source>
</evidence>
<dbReference type="SUPFAM" id="SSF57959">
    <property type="entry name" value="Leucine zipper domain"/>
    <property type="match status" value="1"/>
</dbReference>
<feature type="region of interest" description="Disordered" evidence="5">
    <location>
        <begin position="356"/>
        <end position="402"/>
    </location>
</feature>
<proteinExistence type="predicted"/>
<dbReference type="GO" id="GO:0005634">
    <property type="term" value="C:nucleus"/>
    <property type="evidence" value="ECO:0007669"/>
    <property type="project" value="UniProtKB-SubCell"/>
</dbReference>
<keyword evidence="8" id="KW-1185">Reference proteome</keyword>
<dbReference type="CDD" id="cd14687">
    <property type="entry name" value="bZIP_ATF2"/>
    <property type="match status" value="1"/>
</dbReference>
<dbReference type="GO" id="GO:0003700">
    <property type="term" value="F:DNA-binding transcription factor activity"/>
    <property type="evidence" value="ECO:0007669"/>
    <property type="project" value="InterPro"/>
</dbReference>
<dbReference type="PROSITE" id="PS00036">
    <property type="entry name" value="BZIP_BASIC"/>
    <property type="match status" value="1"/>
</dbReference>
<feature type="region of interest" description="Disordered" evidence="5">
    <location>
        <begin position="113"/>
        <end position="264"/>
    </location>
</feature>
<feature type="compositionally biased region" description="Polar residues" evidence="5">
    <location>
        <begin position="376"/>
        <end position="392"/>
    </location>
</feature>
<keyword evidence="3" id="KW-0804">Transcription</keyword>
<sequence length="416" mass="44435">MPFPVVQSPVFFPLAIDKKEAAMSDDLFGEYGLGIHDNITGFPFDFSVDAGLDPIAVDPGLTLSPYGTTPPDSHFTTPQTVPLLSPGSSIEYFGDHRSSIGSIDSTVAPHEVSARTVVGGSSHNTKRPGTQPAKTKPDTASSTTTTTATGTGTGKTTDAAVTNANGAKTGTDTSTNTTTMMTRTRKAAAQNADAASAEPPPRAKRQKTAASAQATKIKQEPQQQQQPLPPPPKRKLARRGPAAKREDTAQRTKNLERNRIAASKCRQKKKEWVMELEETKSGMEMRHTNLRLEYLTLLDEVTRIKNQLMAHAACNDPNINFWIEKEALRYVERCMDPPAAAAAAASASTSAAAASTSASLLDRRPSTALTEPATAESCTLPSPSESQPSNLESPVPKHEGINLDYMPEELLLGDAV</sequence>
<comment type="subcellular location">
    <subcellularLocation>
        <location evidence="1">Nucleus</location>
    </subcellularLocation>
</comment>
<evidence type="ECO:0000313" key="8">
    <source>
        <dbReference type="Proteomes" id="UP000219286"/>
    </source>
</evidence>
<evidence type="ECO:0000256" key="2">
    <source>
        <dbReference type="ARBA" id="ARBA00023015"/>
    </source>
</evidence>
<evidence type="ECO:0000256" key="3">
    <source>
        <dbReference type="ARBA" id="ARBA00023163"/>
    </source>
</evidence>
<dbReference type="PANTHER" id="PTHR19304">
    <property type="entry name" value="CYCLIC-AMP RESPONSE ELEMENT BINDING PROTEIN"/>
    <property type="match status" value="1"/>
</dbReference>
<feature type="compositionally biased region" description="Low complexity" evidence="5">
    <location>
        <begin position="213"/>
        <end position="226"/>
    </location>
</feature>
<dbReference type="Pfam" id="PF00170">
    <property type="entry name" value="bZIP_1"/>
    <property type="match status" value="1"/>
</dbReference>
<dbReference type="Gene3D" id="1.20.5.170">
    <property type="match status" value="1"/>
</dbReference>
<feature type="compositionally biased region" description="Basic residues" evidence="5">
    <location>
        <begin position="232"/>
        <end position="242"/>
    </location>
</feature>
<feature type="domain" description="BZIP" evidence="6">
    <location>
        <begin position="248"/>
        <end position="311"/>
    </location>
</feature>
<dbReference type="PROSITE" id="PS50217">
    <property type="entry name" value="BZIP"/>
    <property type="match status" value="1"/>
</dbReference>
<feature type="compositionally biased region" description="Basic and acidic residues" evidence="5">
    <location>
        <begin position="243"/>
        <end position="259"/>
    </location>
</feature>
<gene>
    <name evidence="7" type="ORF">A9Z42_0058750</name>
</gene>
<evidence type="ECO:0000256" key="4">
    <source>
        <dbReference type="ARBA" id="ARBA00023242"/>
    </source>
</evidence>
<evidence type="ECO:0000256" key="1">
    <source>
        <dbReference type="ARBA" id="ARBA00004123"/>
    </source>
</evidence>
<keyword evidence="4" id="KW-0539">Nucleus</keyword>
<accession>A0A2H2ZDX4</accession>
<reference evidence="7 8" key="1">
    <citation type="journal article" date="2015" name="Genome Announc.">
        <title>Genome sequence and annotation of Trichoderma parareesei, the ancestor of the cellulase producer Trichoderma reesei.</title>
        <authorList>
            <person name="Yang D."/>
            <person name="Pomraning K."/>
            <person name="Kopchinskiy A."/>
            <person name="Karimi Aghcheh R."/>
            <person name="Atanasova L."/>
            <person name="Chenthamara K."/>
            <person name="Baker S.E."/>
            <person name="Zhang R."/>
            <person name="Shen Q."/>
            <person name="Freitag M."/>
            <person name="Kubicek C.P."/>
            <person name="Druzhinina I.S."/>
        </authorList>
    </citation>
    <scope>NUCLEOTIDE SEQUENCE [LARGE SCALE GENOMIC DNA]</scope>
    <source>
        <strain evidence="7 8">CBS 125925</strain>
    </source>
</reference>
<dbReference type="SMART" id="SM00338">
    <property type="entry name" value="BRLZ"/>
    <property type="match status" value="1"/>
</dbReference>
<dbReference type="EMBL" id="LFMI01000581">
    <property type="protein sequence ID" value="OTA05209.1"/>
    <property type="molecule type" value="Genomic_DNA"/>
</dbReference>
<feature type="compositionally biased region" description="Low complexity" evidence="5">
    <location>
        <begin position="138"/>
        <end position="197"/>
    </location>
</feature>
<evidence type="ECO:0000259" key="6">
    <source>
        <dbReference type="PROSITE" id="PS50217"/>
    </source>
</evidence>
<dbReference type="InterPro" id="IPR051027">
    <property type="entry name" value="bZIP_transcription_factors"/>
</dbReference>